<reference evidence="2 3" key="1">
    <citation type="submission" date="2024-10" db="EMBL/GenBank/DDBJ databases">
        <title>Updated reference genomes for cyclostephanoid diatoms.</title>
        <authorList>
            <person name="Roberts W.R."/>
            <person name="Alverson A.J."/>
        </authorList>
    </citation>
    <scope>NUCLEOTIDE SEQUENCE [LARGE SCALE GENOMIC DNA]</scope>
    <source>
        <strain evidence="2 3">AJA232-27</strain>
    </source>
</reference>
<feature type="signal peptide" evidence="1">
    <location>
        <begin position="1"/>
        <end position="19"/>
    </location>
</feature>
<sequence length="157" mass="17147">MFRLASLVSLLLVVGSSNAFMMSPVRPATRMKQPTATSLNLIMSEEEITAILDKAHGCVESECAVSDVNDLIAELKDQQKVLTQRLETIMNVVAHLQHANESEARKTDDVRAIVKDMLRVFTTQNGKFAMGFSGDIGDGPTTAYDALPPKPWKNSAP</sequence>
<evidence type="ECO:0000313" key="3">
    <source>
        <dbReference type="Proteomes" id="UP001530293"/>
    </source>
</evidence>
<dbReference type="EMBL" id="JALLBG020000237">
    <property type="protein sequence ID" value="KAL3758237.1"/>
    <property type="molecule type" value="Genomic_DNA"/>
</dbReference>
<name>A0ABD3M3Q3_9STRA</name>
<dbReference type="AlphaFoldDB" id="A0ABD3M3Q3"/>
<dbReference type="Proteomes" id="UP001530293">
    <property type="component" value="Unassembled WGS sequence"/>
</dbReference>
<organism evidence="2 3">
    <name type="scientific">Discostella pseudostelligera</name>
    <dbReference type="NCBI Taxonomy" id="259834"/>
    <lineage>
        <taxon>Eukaryota</taxon>
        <taxon>Sar</taxon>
        <taxon>Stramenopiles</taxon>
        <taxon>Ochrophyta</taxon>
        <taxon>Bacillariophyta</taxon>
        <taxon>Coscinodiscophyceae</taxon>
        <taxon>Thalassiosirophycidae</taxon>
        <taxon>Stephanodiscales</taxon>
        <taxon>Stephanodiscaceae</taxon>
        <taxon>Discostella</taxon>
    </lineage>
</organism>
<gene>
    <name evidence="2" type="ORF">ACHAWU_004875</name>
</gene>
<comment type="caution">
    <text evidence="2">The sequence shown here is derived from an EMBL/GenBank/DDBJ whole genome shotgun (WGS) entry which is preliminary data.</text>
</comment>
<protein>
    <submittedName>
        <fullName evidence="2">Uncharacterized protein</fullName>
    </submittedName>
</protein>
<accession>A0ABD3M3Q3</accession>
<proteinExistence type="predicted"/>
<keyword evidence="1" id="KW-0732">Signal</keyword>
<keyword evidence="3" id="KW-1185">Reference proteome</keyword>
<evidence type="ECO:0000313" key="2">
    <source>
        <dbReference type="EMBL" id="KAL3758237.1"/>
    </source>
</evidence>
<evidence type="ECO:0000256" key="1">
    <source>
        <dbReference type="SAM" id="SignalP"/>
    </source>
</evidence>
<feature type="chain" id="PRO_5044769738" evidence="1">
    <location>
        <begin position="20"/>
        <end position="157"/>
    </location>
</feature>